<gene>
    <name evidence="2" type="ORF">MENT_LOCUS52565</name>
</gene>
<keyword evidence="1" id="KW-0812">Transmembrane</keyword>
<dbReference type="Proteomes" id="UP000580250">
    <property type="component" value="Unassembled WGS sequence"/>
</dbReference>
<dbReference type="AlphaFoldDB" id="A0A6V7XIX0"/>
<reference evidence="2 3" key="1">
    <citation type="submission" date="2020-08" db="EMBL/GenBank/DDBJ databases">
        <authorList>
            <person name="Koutsovoulos G."/>
            <person name="Danchin GJ E."/>
        </authorList>
    </citation>
    <scope>NUCLEOTIDE SEQUENCE [LARGE SCALE GENOMIC DNA]</scope>
</reference>
<organism evidence="2 3">
    <name type="scientific">Meloidogyne enterolobii</name>
    <name type="common">Root-knot nematode worm</name>
    <name type="synonym">Meloidogyne mayaguensis</name>
    <dbReference type="NCBI Taxonomy" id="390850"/>
    <lineage>
        <taxon>Eukaryota</taxon>
        <taxon>Metazoa</taxon>
        <taxon>Ecdysozoa</taxon>
        <taxon>Nematoda</taxon>
        <taxon>Chromadorea</taxon>
        <taxon>Rhabditida</taxon>
        <taxon>Tylenchina</taxon>
        <taxon>Tylenchomorpha</taxon>
        <taxon>Tylenchoidea</taxon>
        <taxon>Meloidogynidae</taxon>
        <taxon>Meloidogyninae</taxon>
        <taxon>Meloidogyne</taxon>
    </lineage>
</organism>
<proteinExistence type="predicted"/>
<evidence type="ECO:0000256" key="1">
    <source>
        <dbReference type="SAM" id="Phobius"/>
    </source>
</evidence>
<sequence length="40" mass="4720">MINNFGSFKVFVDPIWSAGIIYIFITFFDWLETGSIFLRI</sequence>
<keyword evidence="1" id="KW-0472">Membrane</keyword>
<dbReference type="EMBL" id="CAJEWN010001660">
    <property type="protein sequence ID" value="CAD2199193.1"/>
    <property type="molecule type" value="Genomic_DNA"/>
</dbReference>
<comment type="caution">
    <text evidence="2">The sequence shown here is derived from an EMBL/GenBank/DDBJ whole genome shotgun (WGS) entry which is preliminary data.</text>
</comment>
<keyword evidence="1" id="KW-1133">Transmembrane helix</keyword>
<evidence type="ECO:0000313" key="2">
    <source>
        <dbReference type="EMBL" id="CAD2199193.1"/>
    </source>
</evidence>
<name>A0A6V7XIX0_MELEN</name>
<accession>A0A6V7XIX0</accession>
<feature type="transmembrane region" description="Helical" evidence="1">
    <location>
        <begin position="15"/>
        <end position="38"/>
    </location>
</feature>
<protein>
    <submittedName>
        <fullName evidence="2">Uncharacterized protein</fullName>
    </submittedName>
</protein>
<evidence type="ECO:0000313" key="3">
    <source>
        <dbReference type="Proteomes" id="UP000580250"/>
    </source>
</evidence>